<feature type="compositionally biased region" description="Basic residues" evidence="1">
    <location>
        <begin position="279"/>
        <end position="293"/>
    </location>
</feature>
<organism evidence="2 3">
    <name type="scientific">Liparis tanakae</name>
    <name type="common">Tanaka's snailfish</name>
    <dbReference type="NCBI Taxonomy" id="230148"/>
    <lineage>
        <taxon>Eukaryota</taxon>
        <taxon>Metazoa</taxon>
        <taxon>Chordata</taxon>
        <taxon>Craniata</taxon>
        <taxon>Vertebrata</taxon>
        <taxon>Euteleostomi</taxon>
        <taxon>Actinopterygii</taxon>
        <taxon>Neopterygii</taxon>
        <taxon>Teleostei</taxon>
        <taxon>Neoteleostei</taxon>
        <taxon>Acanthomorphata</taxon>
        <taxon>Eupercaria</taxon>
        <taxon>Perciformes</taxon>
        <taxon>Cottioidei</taxon>
        <taxon>Cottales</taxon>
        <taxon>Liparidae</taxon>
        <taxon>Liparis</taxon>
    </lineage>
</organism>
<feature type="compositionally biased region" description="Gly residues" evidence="1">
    <location>
        <begin position="253"/>
        <end position="275"/>
    </location>
</feature>
<keyword evidence="3" id="KW-1185">Reference proteome</keyword>
<gene>
    <name evidence="2" type="ORF">EYF80_000755</name>
</gene>
<name>A0A4Z2JFW4_9TELE</name>
<comment type="caution">
    <text evidence="2">The sequence shown here is derived from an EMBL/GenBank/DDBJ whole genome shotgun (WGS) entry which is preliminary data.</text>
</comment>
<dbReference type="Proteomes" id="UP000314294">
    <property type="component" value="Unassembled WGS sequence"/>
</dbReference>
<accession>A0A4Z2JFW4</accession>
<proteinExistence type="predicted"/>
<evidence type="ECO:0000313" key="3">
    <source>
        <dbReference type="Proteomes" id="UP000314294"/>
    </source>
</evidence>
<evidence type="ECO:0000313" key="2">
    <source>
        <dbReference type="EMBL" id="TNN88877.1"/>
    </source>
</evidence>
<sequence>MKTHSSDHMIVTTTNSTAAMMTARTVWACSEHAREGEEEKEDEGAKPHFLKKALLVPPVGHVQNLGLVRVQPSTVVEQVSAQDVFFTEDQLVVEQEEAALLHFALSDDSSQLAGVDQLRAALQDIRPLQRHVFEKLPLEPVDVLYVAEDGLQLQLGEHVRVFTALADVTLQVAQNQLVGAAVVVRSVKQLEDIFTWLFTRPAYNQIKESVKNSTHILGDERFPPQPYLVEHRDLHPWLELTPSNAVQSDGRALGEGGGPEPGGHGSVGGDLVGGDGRPRQKLLRRDKNKHPGL</sequence>
<dbReference type="EMBL" id="SRLO01000003">
    <property type="protein sequence ID" value="TNN88877.1"/>
    <property type="molecule type" value="Genomic_DNA"/>
</dbReference>
<feature type="region of interest" description="Disordered" evidence="1">
    <location>
        <begin position="247"/>
        <end position="293"/>
    </location>
</feature>
<dbReference type="AlphaFoldDB" id="A0A4Z2JFW4"/>
<reference evidence="2 3" key="1">
    <citation type="submission" date="2019-03" db="EMBL/GenBank/DDBJ databases">
        <title>First draft genome of Liparis tanakae, snailfish: a comprehensive survey of snailfish specific genes.</title>
        <authorList>
            <person name="Kim W."/>
            <person name="Song I."/>
            <person name="Jeong J.-H."/>
            <person name="Kim D."/>
            <person name="Kim S."/>
            <person name="Ryu S."/>
            <person name="Song J.Y."/>
            <person name="Lee S.K."/>
        </authorList>
    </citation>
    <scope>NUCLEOTIDE SEQUENCE [LARGE SCALE GENOMIC DNA]</scope>
    <source>
        <tissue evidence="2">Muscle</tissue>
    </source>
</reference>
<evidence type="ECO:0000256" key="1">
    <source>
        <dbReference type="SAM" id="MobiDB-lite"/>
    </source>
</evidence>
<protein>
    <submittedName>
        <fullName evidence="2">Uncharacterized protein</fullName>
    </submittedName>
</protein>